<gene>
    <name evidence="1" type="ORF">KGMB02408_02190</name>
</gene>
<evidence type="ECO:0000313" key="2">
    <source>
        <dbReference type="Proteomes" id="UP000288079"/>
    </source>
</evidence>
<organism evidence="1 2">
    <name type="scientific">Bacteroides faecalis</name>
    <dbReference type="NCBI Taxonomy" id="2447885"/>
    <lineage>
        <taxon>Bacteria</taxon>
        <taxon>Pseudomonadati</taxon>
        <taxon>Bacteroidota</taxon>
        <taxon>Bacteroidia</taxon>
        <taxon>Bacteroidales</taxon>
        <taxon>Bacteroidaceae</taxon>
        <taxon>Bacteroides</taxon>
    </lineage>
</organism>
<dbReference type="AlphaFoldDB" id="A0A401LP44"/>
<name>A0A401LP44_9BACE</name>
<accession>A0A401LP44</accession>
<evidence type="ECO:0008006" key="3">
    <source>
        <dbReference type="Google" id="ProtNLM"/>
    </source>
</evidence>
<sequence length="133" mass="14776">MEAGSETTVRGYKFTYDRLARIKNAAYGEGDNLSLNTNRFSEQVTGYDKQGNILGLSRYGQISETGYSLIDNLTLSYNGNQLKAVKDNATNPVYGNGVEFKDGANAETEYTYDENGNLTKDFNKKLLKFNIIG</sequence>
<evidence type="ECO:0000313" key="1">
    <source>
        <dbReference type="EMBL" id="GCB33274.1"/>
    </source>
</evidence>
<proteinExistence type="predicted"/>
<keyword evidence="2" id="KW-1185">Reference proteome</keyword>
<protein>
    <recommendedName>
        <fullName evidence="3">Type IV secretion protein Rhs</fullName>
    </recommendedName>
</protein>
<dbReference type="Gene3D" id="2.180.10.10">
    <property type="entry name" value="RHS repeat-associated core"/>
    <property type="match status" value="1"/>
</dbReference>
<comment type="caution">
    <text evidence="1">The sequence shown here is derived from an EMBL/GenBank/DDBJ whole genome shotgun (WGS) entry which is preliminary data.</text>
</comment>
<dbReference type="Proteomes" id="UP000288079">
    <property type="component" value="Unassembled WGS sequence"/>
</dbReference>
<dbReference type="EMBL" id="BHWB01000001">
    <property type="protein sequence ID" value="GCB33274.1"/>
    <property type="molecule type" value="Genomic_DNA"/>
</dbReference>
<reference evidence="1 2" key="1">
    <citation type="submission" date="2018-10" db="EMBL/GenBank/DDBJ databases">
        <title>Draft Genome Sequence of Bacteroides sp. KCTC 15687.</title>
        <authorList>
            <person name="Yu S.Y."/>
            <person name="Kim J.S."/>
            <person name="Oh B.S."/>
            <person name="Park S.H."/>
            <person name="Kang S.W."/>
            <person name="Park J.E."/>
            <person name="Choi S.H."/>
            <person name="Han K.I."/>
            <person name="Lee K.C."/>
            <person name="Eom M.K."/>
            <person name="Suh M.K."/>
            <person name="Lee D.H."/>
            <person name="Yoon H."/>
            <person name="Kim B."/>
            <person name="Yang S.J."/>
            <person name="Lee J.S."/>
            <person name="Lee J.H."/>
        </authorList>
    </citation>
    <scope>NUCLEOTIDE SEQUENCE [LARGE SCALE GENOMIC DNA]</scope>
    <source>
        <strain evidence="1 2">KCTC 15687</strain>
    </source>
</reference>